<evidence type="ECO:0000256" key="3">
    <source>
        <dbReference type="ARBA" id="ARBA00022729"/>
    </source>
</evidence>
<keyword evidence="2" id="KW-0813">Transport</keyword>
<dbReference type="GO" id="GO:0055052">
    <property type="term" value="C:ATP-binding cassette (ABC) transporter complex, substrate-binding subunit-containing"/>
    <property type="evidence" value="ECO:0007669"/>
    <property type="project" value="TreeGrafter"/>
</dbReference>
<dbReference type="Gene3D" id="3.40.190.10">
    <property type="entry name" value="Periplasmic binding protein-like II"/>
    <property type="match status" value="1"/>
</dbReference>
<comment type="similarity">
    <text evidence="1">Belongs to the bacterial solute-binding protein 1 family.</text>
</comment>
<organism evidence="5">
    <name type="scientific">uncultured Chloroflexota bacterium</name>
    <dbReference type="NCBI Taxonomy" id="166587"/>
    <lineage>
        <taxon>Bacteria</taxon>
        <taxon>Bacillati</taxon>
        <taxon>Chloroflexota</taxon>
        <taxon>environmental samples</taxon>
    </lineage>
</organism>
<dbReference type="EMBL" id="CADCTC010000083">
    <property type="protein sequence ID" value="CAA9236836.1"/>
    <property type="molecule type" value="Genomic_DNA"/>
</dbReference>
<dbReference type="InterPro" id="IPR006311">
    <property type="entry name" value="TAT_signal"/>
</dbReference>
<dbReference type="AlphaFoldDB" id="A0A6J4HZ47"/>
<evidence type="ECO:0000313" key="5">
    <source>
        <dbReference type="EMBL" id="CAA9236836.1"/>
    </source>
</evidence>
<dbReference type="GO" id="GO:0042956">
    <property type="term" value="P:maltodextrin transmembrane transport"/>
    <property type="evidence" value="ECO:0007669"/>
    <property type="project" value="TreeGrafter"/>
</dbReference>
<evidence type="ECO:0000256" key="2">
    <source>
        <dbReference type="ARBA" id="ARBA00022448"/>
    </source>
</evidence>
<dbReference type="GO" id="GO:0015768">
    <property type="term" value="P:maltose transport"/>
    <property type="evidence" value="ECO:0007669"/>
    <property type="project" value="TreeGrafter"/>
</dbReference>
<protein>
    <recommendedName>
        <fullName evidence="6">ABC transporter, substrate-binding protein (Cluster 1, maltose/g3p/polyamine/iron)</fullName>
    </recommendedName>
</protein>
<name>A0A6J4HZ47_9CHLR</name>
<dbReference type="PANTHER" id="PTHR30061">
    <property type="entry name" value="MALTOSE-BINDING PERIPLASMIC PROTEIN"/>
    <property type="match status" value="1"/>
</dbReference>
<dbReference type="GO" id="GO:1901982">
    <property type="term" value="F:maltose binding"/>
    <property type="evidence" value="ECO:0007669"/>
    <property type="project" value="TreeGrafter"/>
</dbReference>
<gene>
    <name evidence="5" type="ORF">AVDCRST_MAG77-1507</name>
</gene>
<dbReference type="Pfam" id="PF01547">
    <property type="entry name" value="SBP_bac_1"/>
    <property type="match status" value="1"/>
</dbReference>
<evidence type="ECO:0008006" key="6">
    <source>
        <dbReference type="Google" id="ProtNLM"/>
    </source>
</evidence>
<accession>A0A6J4HZ47</accession>
<proteinExistence type="inferred from homology"/>
<dbReference type="PANTHER" id="PTHR30061:SF50">
    <property type="entry name" value="MALTOSE_MALTODEXTRIN-BINDING PERIPLASMIC PROTEIN"/>
    <property type="match status" value="1"/>
</dbReference>
<feature type="chain" id="PRO_5027053763" description="ABC transporter, substrate-binding protein (Cluster 1, maltose/g3p/polyamine/iron)" evidence="4">
    <location>
        <begin position="25"/>
        <end position="441"/>
    </location>
</feature>
<reference evidence="5" key="1">
    <citation type="submission" date="2020-02" db="EMBL/GenBank/DDBJ databases">
        <authorList>
            <person name="Meier V. D."/>
        </authorList>
    </citation>
    <scope>NUCLEOTIDE SEQUENCE</scope>
    <source>
        <strain evidence="5">AVDCRST_MAG77</strain>
    </source>
</reference>
<dbReference type="InterPro" id="IPR006059">
    <property type="entry name" value="SBP"/>
</dbReference>
<evidence type="ECO:0000256" key="4">
    <source>
        <dbReference type="SAM" id="SignalP"/>
    </source>
</evidence>
<dbReference type="SUPFAM" id="SSF53850">
    <property type="entry name" value="Periplasmic binding protein-like II"/>
    <property type="match status" value="1"/>
</dbReference>
<evidence type="ECO:0000256" key="1">
    <source>
        <dbReference type="ARBA" id="ARBA00008520"/>
    </source>
</evidence>
<dbReference type="PROSITE" id="PS51318">
    <property type="entry name" value="TAT"/>
    <property type="match status" value="1"/>
</dbReference>
<feature type="signal peptide" evidence="4">
    <location>
        <begin position="1"/>
        <end position="24"/>
    </location>
</feature>
<sequence length="441" mass="47942">MTTVASTRRSILGGLAGAGALALAACGVGGDAGGAGGQAQPAKVTQATTLTYWTNLSGADGSTMKALAEQYAKETPLVTVEQIQGINPYFDKVLSAAAAGTPPDVLGTRMPYVPFLAEQGIIADLSQKEVQQLGLRPEDFDANVWKSGEWKGKRFSIPMDLNGSMLFYNETAVRDLGGDPAKPPVTWLDWQDWATRLTKNDAHGTTFDNSGEALVIAFMSHMHQQGGKVFTADGKKVAFNTPQGVAAMTLLADVYQRAKHPIAYPQGQGAIDWYEQRKLASWLTGPFTLNRLAKPGNPAFDDIRITLPAQFDPKKPSWLMQGFQLTIPKQPKPDDAKRTAAFSLINYLFNKGFEWSLAGKLPVSKKVLASEQFQKSTDPVTKHLRMWEKHLPNATLIESHPRWVDAMNALHPELTKGVRKELSAQSAIQEAERAANAVLGQ</sequence>
<keyword evidence="3 4" id="KW-0732">Signal</keyword>